<dbReference type="OrthoDB" id="775356at2759"/>
<dbReference type="Pfam" id="PF00168">
    <property type="entry name" value="C2"/>
    <property type="match status" value="1"/>
</dbReference>
<dbReference type="PANTHER" id="PTHR10194:SF60">
    <property type="entry name" value="RAS GTPASE-ACTIVATING PROTEIN RASKOL"/>
    <property type="match status" value="1"/>
</dbReference>
<dbReference type="SUPFAM" id="SSF49562">
    <property type="entry name" value="C2 domain (Calcium/lipid-binding domain, CaLB)"/>
    <property type="match status" value="1"/>
</dbReference>
<keyword evidence="6" id="KW-1185">Reference proteome</keyword>
<name>A0A1U7LSD4_NEOID</name>
<dbReference type="InterPro" id="IPR000008">
    <property type="entry name" value="C2_dom"/>
</dbReference>
<reference evidence="5 6" key="1">
    <citation type="submission" date="2016-04" db="EMBL/GenBank/DDBJ databases">
        <title>Evolutionary innovation and constraint leading to complex multicellularity in the Ascomycota.</title>
        <authorList>
            <person name="Cisse O."/>
            <person name="Nguyen A."/>
            <person name="Hewitt D.A."/>
            <person name="Jedd G."/>
            <person name="Stajich J.E."/>
        </authorList>
    </citation>
    <scope>NUCLEOTIDE SEQUENCE [LARGE SCALE GENOMIC DNA]</scope>
    <source>
        <strain evidence="5 6">DAH-3</strain>
    </source>
</reference>
<dbReference type="PROSITE" id="PS50018">
    <property type="entry name" value="RAS_GTPASE_ACTIV_2"/>
    <property type="match status" value="1"/>
</dbReference>
<feature type="compositionally biased region" description="Polar residues" evidence="2">
    <location>
        <begin position="922"/>
        <end position="938"/>
    </location>
</feature>
<evidence type="ECO:0000259" key="3">
    <source>
        <dbReference type="PROSITE" id="PS50004"/>
    </source>
</evidence>
<dbReference type="InterPro" id="IPR001936">
    <property type="entry name" value="RasGAP_dom"/>
</dbReference>
<feature type="compositionally biased region" description="Polar residues" evidence="2">
    <location>
        <begin position="877"/>
        <end position="886"/>
    </location>
</feature>
<dbReference type="InterPro" id="IPR035892">
    <property type="entry name" value="C2_domain_sf"/>
</dbReference>
<dbReference type="InterPro" id="IPR008936">
    <property type="entry name" value="Rho_GTPase_activation_prot"/>
</dbReference>
<feature type="region of interest" description="Disordered" evidence="2">
    <location>
        <begin position="1"/>
        <end position="123"/>
    </location>
</feature>
<dbReference type="InterPro" id="IPR023152">
    <property type="entry name" value="RasGAP_CS"/>
</dbReference>
<dbReference type="PANTHER" id="PTHR10194">
    <property type="entry name" value="RAS GTPASE-ACTIVATING PROTEINS"/>
    <property type="match status" value="1"/>
</dbReference>
<feature type="compositionally biased region" description="Basic and acidic residues" evidence="2">
    <location>
        <begin position="90"/>
        <end position="102"/>
    </location>
</feature>
<dbReference type="CDD" id="cd00030">
    <property type="entry name" value="C2"/>
    <property type="match status" value="1"/>
</dbReference>
<dbReference type="Proteomes" id="UP000186594">
    <property type="component" value="Unassembled WGS sequence"/>
</dbReference>
<dbReference type="GO" id="GO:0005938">
    <property type="term" value="C:cell cortex"/>
    <property type="evidence" value="ECO:0007669"/>
    <property type="project" value="UniProtKB-ARBA"/>
</dbReference>
<gene>
    <name evidence="5" type="ORF">NEOLI_002827</name>
</gene>
<dbReference type="InterPro" id="IPR039360">
    <property type="entry name" value="Ras_GTPase"/>
</dbReference>
<dbReference type="EMBL" id="LXFE01000354">
    <property type="protein sequence ID" value="OLL25586.1"/>
    <property type="molecule type" value="Genomic_DNA"/>
</dbReference>
<accession>A0A1U7LSD4</accession>
<dbReference type="AlphaFoldDB" id="A0A1U7LSD4"/>
<dbReference type="Gene3D" id="1.10.506.10">
    <property type="entry name" value="GTPase Activation - p120gap, domain 1"/>
    <property type="match status" value="1"/>
</dbReference>
<dbReference type="STRING" id="1198029.A0A1U7LSD4"/>
<dbReference type="GO" id="GO:0005096">
    <property type="term" value="F:GTPase activator activity"/>
    <property type="evidence" value="ECO:0007669"/>
    <property type="project" value="UniProtKB-KW"/>
</dbReference>
<evidence type="ECO:0000256" key="1">
    <source>
        <dbReference type="ARBA" id="ARBA00022468"/>
    </source>
</evidence>
<protein>
    <submittedName>
        <fullName evidence="5">Inhibitory regulator protein BUD2/CLA2</fullName>
    </submittedName>
</protein>
<dbReference type="PROSITE" id="PS50004">
    <property type="entry name" value="C2"/>
    <property type="match status" value="1"/>
</dbReference>
<dbReference type="SUPFAM" id="SSF48350">
    <property type="entry name" value="GTPase activation domain, GAP"/>
    <property type="match status" value="1"/>
</dbReference>
<dbReference type="SMART" id="SM00323">
    <property type="entry name" value="RasGAP"/>
    <property type="match status" value="1"/>
</dbReference>
<dbReference type="SMART" id="SM00239">
    <property type="entry name" value="C2"/>
    <property type="match status" value="1"/>
</dbReference>
<dbReference type="Gene3D" id="2.60.40.150">
    <property type="entry name" value="C2 domain"/>
    <property type="match status" value="1"/>
</dbReference>
<feature type="non-terminal residue" evidence="5">
    <location>
        <position position="1"/>
    </location>
</feature>
<feature type="domain" description="C2" evidence="3">
    <location>
        <begin position="298"/>
        <end position="423"/>
    </location>
</feature>
<dbReference type="GO" id="GO:0007165">
    <property type="term" value="P:signal transduction"/>
    <property type="evidence" value="ECO:0007669"/>
    <property type="project" value="UniProtKB-ARBA"/>
</dbReference>
<comment type="caution">
    <text evidence="5">The sequence shown here is derived from an EMBL/GenBank/DDBJ whole genome shotgun (WGS) entry which is preliminary data.</text>
</comment>
<organism evidence="5 6">
    <name type="scientific">Neolecta irregularis (strain DAH-3)</name>
    <dbReference type="NCBI Taxonomy" id="1198029"/>
    <lineage>
        <taxon>Eukaryota</taxon>
        <taxon>Fungi</taxon>
        <taxon>Dikarya</taxon>
        <taxon>Ascomycota</taxon>
        <taxon>Taphrinomycotina</taxon>
        <taxon>Neolectales</taxon>
        <taxon>Neolectaceae</taxon>
        <taxon>Neolecta</taxon>
    </lineage>
</organism>
<dbReference type="SUPFAM" id="SSF50729">
    <property type="entry name" value="PH domain-like"/>
    <property type="match status" value="1"/>
</dbReference>
<feature type="domain" description="Ras-GAP" evidence="4">
    <location>
        <begin position="480"/>
        <end position="702"/>
    </location>
</feature>
<evidence type="ECO:0000259" key="4">
    <source>
        <dbReference type="PROSITE" id="PS50018"/>
    </source>
</evidence>
<dbReference type="PROSITE" id="PS00509">
    <property type="entry name" value="RAS_GTPASE_ACTIV_1"/>
    <property type="match status" value="1"/>
</dbReference>
<proteinExistence type="predicted"/>
<dbReference type="OMA" id="YAMPEVY"/>
<sequence length="952" mass="106611">RLLPLPPLHQKHRPFAPIAHRPCPPPASDARAQGPQGRLARLEEGRRLATRLLLHRPARGLARSPQGARRPPGRHARARPAHLPGPHARSRQEGRRYRDRPPRQPGHAPEPGHDPAKARKGLPGVARRPAVLAARKDPAPALAPVGLARHHLVPGRVVAANRSSIASASPISVADSWTDSNPAIIKVGRMNLWDHNAKTTRTSKHNPSWKRVSCILKDNGDVFIYAEADASLVHHIHLTHCTRTDIQLLDPSLLLHTFAFAIYPSVASPEDKPQLPIYLSVDNRPLLEVWFVLLRCYTTPELYGPPNGDWVDGFRISRTLYFRIVDGRHIGKNTWSVENEERAIDSYCEVLLDGGVRSRTCVKKGTSKPFWREDYLFSDLPPLHSNLLVVIRSCNKRGKDVAIGQVDLNLSELKRDETFEGWHPVRYHREGVQEHAGDLCLKIRIEEQAVLMSSEYEPLREMLQNFEQHLTPSLPKIITDLERLADILLRIYQASNIAIDWLMYLAEVEILGLERNDRPILNSLIVEPSVSNEKATKAAQMDANILFRGNSLLTKAVDSHMKRAGADYLEETLGDILRSIAEENVICEVDPMRLCIPEDLKQNWRILMALTRQVWQAIKDSVQRCPVELRKIFGHIRAQVEERYGAMLLTVRYTSVSGFLFLRFFCPAVLNPKLFGLMREHPDSRAQRTLTLVAKSLQGLANMSRFGVKEPWMAPMNEFLDESMRDFRKFIDGVCTPPTVLFVTNPAQPIYLAPAQIKARLPQPSREGIPTLPYLIDQPRDCAALVSFWLKWYTEQSMTSKPKLDGPLLKFHRLCCNLDKRTRALVESAETAAEKSSVGSFPAYPPTSLPWDNQQQPKNHDPGSLPPPSLSSRPGTADTTLTNPPSTEKPPIEDPVESIPLTVQSTSSSCSTTAPLPAILPPSTSTVVKKSKPGSSLSHVLGGFRLTKSKHT</sequence>
<feature type="region of interest" description="Disordered" evidence="2">
    <location>
        <begin position="831"/>
        <end position="952"/>
    </location>
</feature>
<feature type="compositionally biased region" description="Basic residues" evidence="2">
    <location>
        <begin position="71"/>
        <end position="80"/>
    </location>
</feature>
<evidence type="ECO:0000313" key="6">
    <source>
        <dbReference type="Proteomes" id="UP000186594"/>
    </source>
</evidence>
<evidence type="ECO:0000313" key="5">
    <source>
        <dbReference type="EMBL" id="OLL25586.1"/>
    </source>
</evidence>
<evidence type="ECO:0000256" key="2">
    <source>
        <dbReference type="SAM" id="MobiDB-lite"/>
    </source>
</evidence>
<dbReference type="Pfam" id="PF00616">
    <property type="entry name" value="RasGAP"/>
    <property type="match status" value="2"/>
</dbReference>
<keyword evidence="1" id="KW-0343">GTPase activation</keyword>
<dbReference type="CDD" id="cd05137">
    <property type="entry name" value="RasGAP_CLA2_BUD2"/>
    <property type="match status" value="1"/>
</dbReference>
<dbReference type="GO" id="GO:0032153">
    <property type="term" value="C:cell division site"/>
    <property type="evidence" value="ECO:0007669"/>
    <property type="project" value="UniProtKB-ARBA"/>
</dbReference>